<keyword evidence="6 7" id="KW-0472">Membrane</keyword>
<gene>
    <name evidence="8" type="primary">yphA</name>
    <name evidence="8" type="ORF">Spb1_14140</name>
</gene>
<dbReference type="PANTHER" id="PTHR33452:SF1">
    <property type="entry name" value="INNER MEMBRANE PROTEIN YPHA-RELATED"/>
    <property type="match status" value="1"/>
</dbReference>
<dbReference type="PANTHER" id="PTHR33452">
    <property type="entry name" value="OXIDOREDUCTASE CATD-RELATED"/>
    <property type="match status" value="1"/>
</dbReference>
<dbReference type="EMBL" id="CP036299">
    <property type="protein sequence ID" value="QDV29507.1"/>
    <property type="molecule type" value="Genomic_DNA"/>
</dbReference>
<keyword evidence="9" id="KW-1185">Reference proteome</keyword>
<evidence type="ECO:0000256" key="5">
    <source>
        <dbReference type="ARBA" id="ARBA00022989"/>
    </source>
</evidence>
<organism evidence="8 9">
    <name type="scientific">Planctopirus ephydatiae</name>
    <dbReference type="NCBI Taxonomy" id="2528019"/>
    <lineage>
        <taxon>Bacteria</taxon>
        <taxon>Pseudomonadati</taxon>
        <taxon>Planctomycetota</taxon>
        <taxon>Planctomycetia</taxon>
        <taxon>Planctomycetales</taxon>
        <taxon>Planctomycetaceae</taxon>
        <taxon>Planctopirus</taxon>
    </lineage>
</organism>
<proteinExistence type="inferred from homology"/>
<accession>A0A518GLP8</accession>
<feature type="transmembrane region" description="Helical" evidence="7">
    <location>
        <begin position="104"/>
        <end position="124"/>
    </location>
</feature>
<dbReference type="GO" id="GO:0005886">
    <property type="term" value="C:plasma membrane"/>
    <property type="evidence" value="ECO:0007669"/>
    <property type="project" value="UniProtKB-SubCell"/>
</dbReference>
<sequence length="200" mass="21933">MWWPEPMVNYCSLNLNNLVFQFTGSHPLRPDSPHDASRILRPSRLCQSRSQQTNCRKCVPMFQSLLSITGRAALVAIFLMSAVGNKIPNYSKVAAYMASEGVPAPQILLGGAIAFLIVGGALVLVGYKARLGATLLLIFLIFATYFFHDFWTVRDLAAKEFQMIQFLKNLSLAGAMLFIIANGPGAGSLESVFSKRSGKK</sequence>
<keyword evidence="5 7" id="KW-1133">Transmembrane helix</keyword>
<dbReference type="Pfam" id="PF07681">
    <property type="entry name" value="DoxX"/>
    <property type="match status" value="1"/>
</dbReference>
<comment type="similarity">
    <text evidence="2">Belongs to the DoxX family.</text>
</comment>
<evidence type="ECO:0000256" key="2">
    <source>
        <dbReference type="ARBA" id="ARBA00006679"/>
    </source>
</evidence>
<evidence type="ECO:0000256" key="3">
    <source>
        <dbReference type="ARBA" id="ARBA00022475"/>
    </source>
</evidence>
<name>A0A518GLP8_9PLAN</name>
<keyword evidence="4 7" id="KW-0812">Transmembrane</keyword>
<evidence type="ECO:0000256" key="6">
    <source>
        <dbReference type="ARBA" id="ARBA00023136"/>
    </source>
</evidence>
<dbReference type="InterPro" id="IPR032808">
    <property type="entry name" value="DoxX"/>
</dbReference>
<evidence type="ECO:0000313" key="9">
    <source>
        <dbReference type="Proteomes" id="UP000315349"/>
    </source>
</evidence>
<dbReference type="AlphaFoldDB" id="A0A518GLP8"/>
<dbReference type="Proteomes" id="UP000315349">
    <property type="component" value="Chromosome"/>
</dbReference>
<keyword evidence="3" id="KW-1003">Cell membrane</keyword>
<feature type="transmembrane region" description="Helical" evidence="7">
    <location>
        <begin position="65"/>
        <end position="84"/>
    </location>
</feature>
<dbReference type="KEGG" id="peh:Spb1_14140"/>
<feature type="transmembrane region" description="Helical" evidence="7">
    <location>
        <begin position="171"/>
        <end position="193"/>
    </location>
</feature>
<reference evidence="8 9" key="1">
    <citation type="submission" date="2019-02" db="EMBL/GenBank/DDBJ databases">
        <title>Deep-cultivation of Planctomycetes and their phenomic and genomic characterization uncovers novel biology.</title>
        <authorList>
            <person name="Wiegand S."/>
            <person name="Jogler M."/>
            <person name="Boedeker C."/>
            <person name="Pinto D."/>
            <person name="Vollmers J."/>
            <person name="Rivas-Marin E."/>
            <person name="Kohn T."/>
            <person name="Peeters S.H."/>
            <person name="Heuer A."/>
            <person name="Rast P."/>
            <person name="Oberbeckmann S."/>
            <person name="Bunk B."/>
            <person name="Jeske O."/>
            <person name="Meyerdierks A."/>
            <person name="Storesund J.E."/>
            <person name="Kallscheuer N."/>
            <person name="Luecker S."/>
            <person name="Lage O.M."/>
            <person name="Pohl T."/>
            <person name="Merkel B.J."/>
            <person name="Hornburger P."/>
            <person name="Mueller R.-W."/>
            <person name="Bruemmer F."/>
            <person name="Labrenz M."/>
            <person name="Spormann A.M."/>
            <person name="Op den Camp H."/>
            <person name="Overmann J."/>
            <person name="Amann R."/>
            <person name="Jetten M.S.M."/>
            <person name="Mascher T."/>
            <person name="Medema M.H."/>
            <person name="Devos D.P."/>
            <person name="Kaster A.-K."/>
            <person name="Ovreas L."/>
            <person name="Rohde M."/>
            <person name="Galperin M.Y."/>
            <person name="Jogler C."/>
        </authorList>
    </citation>
    <scope>NUCLEOTIDE SEQUENCE [LARGE SCALE GENOMIC DNA]</scope>
    <source>
        <strain evidence="8 9">Spb1</strain>
    </source>
</reference>
<protein>
    <submittedName>
        <fullName evidence="8">Inner membrane protein YphA</fullName>
    </submittedName>
</protein>
<evidence type="ECO:0000313" key="8">
    <source>
        <dbReference type="EMBL" id="QDV29507.1"/>
    </source>
</evidence>
<comment type="subcellular location">
    <subcellularLocation>
        <location evidence="1">Cell membrane</location>
        <topology evidence="1">Multi-pass membrane protein</topology>
    </subcellularLocation>
</comment>
<evidence type="ECO:0000256" key="1">
    <source>
        <dbReference type="ARBA" id="ARBA00004651"/>
    </source>
</evidence>
<feature type="transmembrane region" description="Helical" evidence="7">
    <location>
        <begin position="131"/>
        <end position="151"/>
    </location>
</feature>
<dbReference type="InterPro" id="IPR051907">
    <property type="entry name" value="DoxX-like_oxidoreductase"/>
</dbReference>
<evidence type="ECO:0000256" key="4">
    <source>
        <dbReference type="ARBA" id="ARBA00022692"/>
    </source>
</evidence>
<evidence type="ECO:0000256" key="7">
    <source>
        <dbReference type="SAM" id="Phobius"/>
    </source>
</evidence>